<protein>
    <recommendedName>
        <fullName evidence="8">Isocitrate dehydrogenase [NAD] subunit alpha, mitochondrial</fullName>
        <ecNumber evidence="3">1.1.1.41</ecNumber>
    </recommendedName>
    <alternativeName>
        <fullName evidence="10">Isocitric dehydrogenase subunit alpha</fullName>
    </alternativeName>
    <alternativeName>
        <fullName evidence="9">NAD(+)-specific ICDH subunit alpha</fullName>
    </alternativeName>
</protein>
<evidence type="ECO:0000256" key="9">
    <source>
        <dbReference type="ARBA" id="ARBA00042642"/>
    </source>
</evidence>
<evidence type="ECO:0000256" key="5">
    <source>
        <dbReference type="ARBA" id="ARBA00023002"/>
    </source>
</evidence>
<dbReference type="Gene3D" id="3.40.718.10">
    <property type="entry name" value="Isopropylmalate Dehydrogenase"/>
    <property type="match status" value="1"/>
</dbReference>
<keyword evidence="5" id="KW-0560">Oxidoreductase</keyword>
<feature type="domain" description="Isopropylmalate dehydrogenase-like" evidence="11">
    <location>
        <begin position="5"/>
        <end position="81"/>
    </location>
</feature>
<keyword evidence="4" id="KW-0816">Tricarboxylic acid cycle</keyword>
<dbReference type="GO" id="GO:0006102">
    <property type="term" value="P:isocitrate metabolic process"/>
    <property type="evidence" value="ECO:0007669"/>
    <property type="project" value="TreeGrafter"/>
</dbReference>
<evidence type="ECO:0000256" key="4">
    <source>
        <dbReference type="ARBA" id="ARBA00022532"/>
    </source>
</evidence>
<dbReference type="SUPFAM" id="SSF53659">
    <property type="entry name" value="Isocitrate/Isopropylmalate dehydrogenase-like"/>
    <property type="match status" value="1"/>
</dbReference>
<comment type="similarity">
    <text evidence="1">Belongs to the isocitrate and isopropylmalate dehydrogenases family.</text>
</comment>
<dbReference type="InterPro" id="IPR024084">
    <property type="entry name" value="IsoPropMal-DH-like_dom"/>
</dbReference>
<proteinExistence type="inferred from homology"/>
<dbReference type="Ensembl" id="ENSVURT00010011846.1">
    <property type="protein sequence ID" value="ENSVURP00010010450.1"/>
    <property type="gene ID" value="ENSVURG00010008070.1"/>
</dbReference>
<dbReference type="Pfam" id="PF00180">
    <property type="entry name" value="Iso_dh"/>
    <property type="match status" value="1"/>
</dbReference>
<evidence type="ECO:0000313" key="13">
    <source>
        <dbReference type="Proteomes" id="UP000314987"/>
    </source>
</evidence>
<evidence type="ECO:0000256" key="7">
    <source>
        <dbReference type="ARBA" id="ARBA00037577"/>
    </source>
</evidence>
<evidence type="ECO:0000256" key="2">
    <source>
        <dbReference type="ARBA" id="ARBA00011525"/>
    </source>
</evidence>
<organism evidence="12 13">
    <name type="scientific">Vombatus ursinus</name>
    <name type="common">Common wombat</name>
    <dbReference type="NCBI Taxonomy" id="29139"/>
    <lineage>
        <taxon>Eukaryota</taxon>
        <taxon>Metazoa</taxon>
        <taxon>Chordata</taxon>
        <taxon>Craniata</taxon>
        <taxon>Vertebrata</taxon>
        <taxon>Euteleostomi</taxon>
        <taxon>Mammalia</taxon>
        <taxon>Metatheria</taxon>
        <taxon>Diprotodontia</taxon>
        <taxon>Vombatidae</taxon>
        <taxon>Vombatus</taxon>
    </lineage>
</organism>
<dbReference type="GO" id="GO:0004449">
    <property type="term" value="F:isocitrate dehydrogenase (NAD+) activity"/>
    <property type="evidence" value="ECO:0007669"/>
    <property type="project" value="UniProtKB-EC"/>
</dbReference>
<dbReference type="AlphaFoldDB" id="A0A4X2KM67"/>
<dbReference type="GeneTree" id="ENSGT00940000178362"/>
<comment type="catalytic activity">
    <reaction evidence="6">
        <text>D-threo-isocitrate + NAD(+) = 2-oxoglutarate + CO2 + NADH</text>
        <dbReference type="Rhea" id="RHEA:23632"/>
        <dbReference type="ChEBI" id="CHEBI:15562"/>
        <dbReference type="ChEBI" id="CHEBI:16526"/>
        <dbReference type="ChEBI" id="CHEBI:16810"/>
        <dbReference type="ChEBI" id="CHEBI:57540"/>
        <dbReference type="ChEBI" id="CHEBI:57945"/>
        <dbReference type="EC" id="1.1.1.41"/>
    </reaction>
    <physiologicalReaction direction="left-to-right" evidence="6">
        <dbReference type="Rhea" id="RHEA:23633"/>
    </physiologicalReaction>
</comment>
<evidence type="ECO:0000256" key="1">
    <source>
        <dbReference type="ARBA" id="ARBA00007769"/>
    </source>
</evidence>
<evidence type="ECO:0000256" key="10">
    <source>
        <dbReference type="ARBA" id="ARBA00042862"/>
    </source>
</evidence>
<evidence type="ECO:0000256" key="3">
    <source>
        <dbReference type="ARBA" id="ARBA00013012"/>
    </source>
</evidence>
<dbReference type="GO" id="GO:0005739">
    <property type="term" value="C:mitochondrion"/>
    <property type="evidence" value="ECO:0007669"/>
    <property type="project" value="TreeGrafter"/>
</dbReference>
<dbReference type="OMA" id="FTENICC"/>
<keyword evidence="13" id="KW-1185">Reference proteome</keyword>
<comment type="subunit">
    <text evidence="2">Heterooligomer of subunits alpha (IDH3A), beta (IDH3B), and gamma (IDH3G) in the apparent ratio of 2:1:1. The heterodimer containing one IDH3A and one IDH3B subunit and the heterodimer containing one IDH3A and one IDH3G subunit assemble into a heterotetramer (which contains two subunits of IDH3A, one of IDH3B and one of IDH3G) and further into the heterooctamer.</text>
</comment>
<sequence>EPGGKVTIFESDHEIEPDIVGKDTANSTALLLSVVMMLWRMGMHKHMAEIKTASCSKIIDGKSFTKDLGGNNKCSDFTENICCRVKDLD</sequence>
<dbReference type="EC" id="1.1.1.41" evidence="3"/>
<evidence type="ECO:0000259" key="11">
    <source>
        <dbReference type="Pfam" id="PF00180"/>
    </source>
</evidence>
<dbReference type="Proteomes" id="UP000314987">
    <property type="component" value="Unassembled WGS sequence"/>
</dbReference>
<dbReference type="STRING" id="29139.ENSVURP00010010450"/>
<name>A0A4X2KM67_VOMUR</name>
<reference evidence="12" key="2">
    <citation type="submission" date="2025-08" db="UniProtKB">
        <authorList>
            <consortium name="Ensembl"/>
        </authorList>
    </citation>
    <scope>IDENTIFICATION</scope>
</reference>
<comment type="function">
    <text evidence="7">Catalytic subunit of the enzyme which catalyzes the decarboxylation of isocitrate (ICT) into alpha-ketoglutarate. The heterodimer composed of the alpha (IDH3A) and beta (IDH3B) subunits and the heterodimer composed of the alpha (IDH3A) and gamma (IDH3G) subunits, have considerable basal activity but the full activity of the heterotetramer (containing two subunits of IDH3A, one of IDH3B and one of IDH3G) requires the assembly and cooperative function of both heterodimers.</text>
</comment>
<evidence type="ECO:0000256" key="6">
    <source>
        <dbReference type="ARBA" id="ARBA00037023"/>
    </source>
</evidence>
<evidence type="ECO:0000256" key="8">
    <source>
        <dbReference type="ARBA" id="ARBA00040843"/>
    </source>
</evidence>
<reference evidence="12" key="3">
    <citation type="submission" date="2025-09" db="UniProtKB">
        <authorList>
            <consortium name="Ensembl"/>
        </authorList>
    </citation>
    <scope>IDENTIFICATION</scope>
</reference>
<dbReference type="PANTHER" id="PTHR11835:SF34">
    <property type="entry name" value="ISOCITRATE DEHYDROGENASE [NAD] SUBUNIT ALPHA, MITOCHONDRIAL"/>
    <property type="match status" value="1"/>
</dbReference>
<evidence type="ECO:0000313" key="12">
    <source>
        <dbReference type="Ensembl" id="ENSVURP00010010450.1"/>
    </source>
</evidence>
<dbReference type="PANTHER" id="PTHR11835">
    <property type="entry name" value="DECARBOXYLATING DEHYDROGENASES-ISOCITRATE, ISOPROPYLMALATE, TARTRATE"/>
    <property type="match status" value="1"/>
</dbReference>
<accession>A0A4X2KM67</accession>
<reference evidence="13" key="1">
    <citation type="submission" date="2018-12" db="EMBL/GenBank/DDBJ databases">
        <authorList>
            <person name="Yazar S."/>
        </authorList>
    </citation>
    <scope>NUCLEOTIDE SEQUENCE [LARGE SCALE GENOMIC DNA]</scope>
</reference>
<dbReference type="GO" id="GO:0006099">
    <property type="term" value="P:tricarboxylic acid cycle"/>
    <property type="evidence" value="ECO:0007669"/>
    <property type="project" value="UniProtKB-KW"/>
</dbReference>